<accession>A0ABD2XMZ6</accession>
<keyword evidence="2" id="KW-1185">Reference proteome</keyword>
<sequence>MVLRCLQDADDAVLAQLPDRMNIRKQLQRERPKEMPLNPTFIEDLRAISDMLQTTKLVGGCDEVRYSSVARYRSSHKTVPLVYALMEEKETKAYAKVLEIIRDRGQ</sequence>
<gene>
    <name evidence="1" type="ORF">TKK_000737</name>
</gene>
<evidence type="ECO:0000313" key="1">
    <source>
        <dbReference type="EMBL" id="KAL3406570.1"/>
    </source>
</evidence>
<protein>
    <submittedName>
        <fullName evidence="1">Uncharacterized protein</fullName>
    </submittedName>
</protein>
<proteinExistence type="predicted"/>
<evidence type="ECO:0000313" key="2">
    <source>
        <dbReference type="Proteomes" id="UP001627154"/>
    </source>
</evidence>
<dbReference type="Proteomes" id="UP001627154">
    <property type="component" value="Unassembled WGS sequence"/>
</dbReference>
<organism evidence="1 2">
    <name type="scientific">Trichogramma kaykai</name>
    <dbReference type="NCBI Taxonomy" id="54128"/>
    <lineage>
        <taxon>Eukaryota</taxon>
        <taxon>Metazoa</taxon>
        <taxon>Ecdysozoa</taxon>
        <taxon>Arthropoda</taxon>
        <taxon>Hexapoda</taxon>
        <taxon>Insecta</taxon>
        <taxon>Pterygota</taxon>
        <taxon>Neoptera</taxon>
        <taxon>Endopterygota</taxon>
        <taxon>Hymenoptera</taxon>
        <taxon>Apocrita</taxon>
        <taxon>Proctotrupomorpha</taxon>
        <taxon>Chalcidoidea</taxon>
        <taxon>Trichogrammatidae</taxon>
        <taxon>Trichogramma</taxon>
    </lineage>
</organism>
<reference evidence="1 2" key="1">
    <citation type="journal article" date="2024" name="bioRxiv">
        <title>A reference genome for Trichogramma kaykai: A tiny desert-dwelling parasitoid wasp with competing sex-ratio distorters.</title>
        <authorList>
            <person name="Culotta J."/>
            <person name="Lindsey A.R."/>
        </authorList>
    </citation>
    <scope>NUCLEOTIDE SEQUENCE [LARGE SCALE GENOMIC DNA]</scope>
    <source>
        <strain evidence="1 2">KSX58</strain>
    </source>
</reference>
<dbReference type="EMBL" id="JBJJXI010000018">
    <property type="protein sequence ID" value="KAL3406570.1"/>
    <property type="molecule type" value="Genomic_DNA"/>
</dbReference>
<dbReference type="AlphaFoldDB" id="A0ABD2XMZ6"/>
<comment type="caution">
    <text evidence="1">The sequence shown here is derived from an EMBL/GenBank/DDBJ whole genome shotgun (WGS) entry which is preliminary data.</text>
</comment>
<name>A0ABD2XMZ6_9HYME</name>